<dbReference type="InterPro" id="IPR058625">
    <property type="entry name" value="MdtA-like_BSH"/>
</dbReference>
<evidence type="ECO:0000313" key="5">
    <source>
        <dbReference type="Proteomes" id="UP000317977"/>
    </source>
</evidence>
<dbReference type="Gene3D" id="2.40.30.170">
    <property type="match status" value="1"/>
</dbReference>
<dbReference type="GO" id="GO:0015562">
    <property type="term" value="F:efflux transmembrane transporter activity"/>
    <property type="evidence" value="ECO:0007669"/>
    <property type="project" value="TreeGrafter"/>
</dbReference>
<comment type="caution">
    <text evidence="4">The sequence shown here is derived from an EMBL/GenBank/DDBJ whole genome shotgun (WGS) entry which is preliminary data.</text>
</comment>
<dbReference type="SUPFAM" id="SSF111369">
    <property type="entry name" value="HlyD-like secretion proteins"/>
    <property type="match status" value="1"/>
</dbReference>
<dbReference type="PANTHER" id="PTHR30469:SF15">
    <property type="entry name" value="HLYD FAMILY OF SECRETION PROTEINS"/>
    <property type="match status" value="1"/>
</dbReference>
<evidence type="ECO:0000256" key="1">
    <source>
        <dbReference type="ARBA" id="ARBA00009477"/>
    </source>
</evidence>
<dbReference type="NCBIfam" id="TIGR01730">
    <property type="entry name" value="RND_mfp"/>
    <property type="match status" value="1"/>
</dbReference>
<evidence type="ECO:0000256" key="2">
    <source>
        <dbReference type="SAM" id="Coils"/>
    </source>
</evidence>
<gene>
    <name evidence="4" type="ORF">Poly59_38280</name>
</gene>
<organism evidence="4 5">
    <name type="scientific">Rubripirellula reticaptiva</name>
    <dbReference type="NCBI Taxonomy" id="2528013"/>
    <lineage>
        <taxon>Bacteria</taxon>
        <taxon>Pseudomonadati</taxon>
        <taxon>Planctomycetota</taxon>
        <taxon>Planctomycetia</taxon>
        <taxon>Pirellulales</taxon>
        <taxon>Pirellulaceae</taxon>
        <taxon>Rubripirellula</taxon>
    </lineage>
</organism>
<feature type="domain" description="Multidrug resistance protein MdtA-like barrel-sandwich hybrid" evidence="3">
    <location>
        <begin position="48"/>
        <end position="201"/>
    </location>
</feature>
<dbReference type="PANTHER" id="PTHR30469">
    <property type="entry name" value="MULTIDRUG RESISTANCE PROTEIN MDTA"/>
    <property type="match status" value="1"/>
</dbReference>
<dbReference type="EMBL" id="SJPX01000004">
    <property type="protein sequence ID" value="TWU49214.1"/>
    <property type="molecule type" value="Genomic_DNA"/>
</dbReference>
<dbReference type="InterPro" id="IPR006143">
    <property type="entry name" value="RND_pump_MFP"/>
</dbReference>
<evidence type="ECO:0000259" key="3">
    <source>
        <dbReference type="Pfam" id="PF25917"/>
    </source>
</evidence>
<protein>
    <submittedName>
        <fullName evidence="4">Macrolide transporter subunit MacA</fullName>
    </submittedName>
</protein>
<name>A0A5C6EL82_9BACT</name>
<feature type="coiled-coil region" evidence="2">
    <location>
        <begin position="131"/>
        <end position="169"/>
    </location>
</feature>
<accession>A0A5C6EL82</accession>
<dbReference type="RefSeq" id="WP_246151751.1">
    <property type="nucleotide sequence ID" value="NZ_SJPX01000004.1"/>
</dbReference>
<keyword evidence="2" id="KW-0175">Coiled coil</keyword>
<dbReference type="Gene3D" id="2.40.50.100">
    <property type="match status" value="1"/>
</dbReference>
<comment type="similarity">
    <text evidence="1">Belongs to the membrane fusion protein (MFP) (TC 8.A.1) family.</text>
</comment>
<dbReference type="AlphaFoldDB" id="A0A5C6EL82"/>
<dbReference type="Proteomes" id="UP000317977">
    <property type="component" value="Unassembled WGS sequence"/>
</dbReference>
<dbReference type="Pfam" id="PF25917">
    <property type="entry name" value="BSH_RND"/>
    <property type="match status" value="1"/>
</dbReference>
<evidence type="ECO:0000313" key="4">
    <source>
        <dbReference type="EMBL" id="TWU49214.1"/>
    </source>
</evidence>
<sequence>MMFSISIRRTLFTHQGLLCVAAWCSVLVCWTTAIAVEIEAFSEPYLVVDVSSPEVGVINQTLVREGDEVSQMQWLSQLDDRVLQKSLELARTAKDATGSRMAAESEVKVRQNQLEGYRKLSKQGNASDRELQRSEADFHQATARLQSVEEELEVRRLEYERVRAQIRQRRIESPIDGVVVAIRKEVGEFVSPNDPVIMRVVQLKSLKAVFSVPFPVAKDLKAGQQVVLRYGANDEQCDATIEFVSPIADPESASVSVKVRIANDERLIPSGVVCRWDLNVADVPMRSANAESESPRH</sequence>
<reference evidence="4 5" key="1">
    <citation type="submission" date="2019-02" db="EMBL/GenBank/DDBJ databases">
        <title>Deep-cultivation of Planctomycetes and their phenomic and genomic characterization uncovers novel biology.</title>
        <authorList>
            <person name="Wiegand S."/>
            <person name="Jogler M."/>
            <person name="Boedeker C."/>
            <person name="Pinto D."/>
            <person name="Vollmers J."/>
            <person name="Rivas-Marin E."/>
            <person name="Kohn T."/>
            <person name="Peeters S.H."/>
            <person name="Heuer A."/>
            <person name="Rast P."/>
            <person name="Oberbeckmann S."/>
            <person name="Bunk B."/>
            <person name="Jeske O."/>
            <person name="Meyerdierks A."/>
            <person name="Storesund J.E."/>
            <person name="Kallscheuer N."/>
            <person name="Luecker S."/>
            <person name="Lage O.M."/>
            <person name="Pohl T."/>
            <person name="Merkel B.J."/>
            <person name="Hornburger P."/>
            <person name="Mueller R.-W."/>
            <person name="Bruemmer F."/>
            <person name="Labrenz M."/>
            <person name="Spormann A.M."/>
            <person name="Op Den Camp H."/>
            <person name="Overmann J."/>
            <person name="Amann R."/>
            <person name="Jetten M.S.M."/>
            <person name="Mascher T."/>
            <person name="Medema M.H."/>
            <person name="Devos D.P."/>
            <person name="Kaster A.-K."/>
            <person name="Ovreas L."/>
            <person name="Rohde M."/>
            <person name="Galperin M.Y."/>
            <person name="Jogler C."/>
        </authorList>
    </citation>
    <scope>NUCLEOTIDE SEQUENCE [LARGE SCALE GENOMIC DNA]</scope>
    <source>
        <strain evidence="4 5">Poly59</strain>
    </source>
</reference>
<proteinExistence type="inferred from homology"/>
<dbReference type="GO" id="GO:1990281">
    <property type="term" value="C:efflux pump complex"/>
    <property type="evidence" value="ECO:0007669"/>
    <property type="project" value="TreeGrafter"/>
</dbReference>
<keyword evidence="5" id="KW-1185">Reference proteome</keyword>
<dbReference type="Gene3D" id="1.10.287.470">
    <property type="entry name" value="Helix hairpin bin"/>
    <property type="match status" value="1"/>
</dbReference>